<accession>A0A1T4KQF2</accession>
<dbReference type="Proteomes" id="UP000190389">
    <property type="component" value="Unassembled WGS sequence"/>
</dbReference>
<proteinExistence type="predicted"/>
<evidence type="ECO:0000313" key="1">
    <source>
        <dbReference type="EMBL" id="SJZ44644.1"/>
    </source>
</evidence>
<organism evidence="1 2">
    <name type="scientific">Mycoplasmopsis verecunda</name>
    <dbReference type="NCBI Taxonomy" id="171291"/>
    <lineage>
        <taxon>Bacteria</taxon>
        <taxon>Bacillati</taxon>
        <taxon>Mycoplasmatota</taxon>
        <taxon>Mycoplasmoidales</taxon>
        <taxon>Metamycoplasmataceae</taxon>
        <taxon>Mycoplasmopsis</taxon>
    </lineage>
</organism>
<name>A0A1T4KQF2_9BACT</name>
<dbReference type="STRING" id="171291.SAMN02745154_00131"/>
<keyword evidence="2" id="KW-1185">Reference proteome</keyword>
<evidence type="ECO:0000313" key="2">
    <source>
        <dbReference type="Proteomes" id="UP000190389"/>
    </source>
</evidence>
<reference evidence="2" key="1">
    <citation type="submission" date="2017-02" db="EMBL/GenBank/DDBJ databases">
        <authorList>
            <person name="Varghese N."/>
            <person name="Submissions S."/>
        </authorList>
    </citation>
    <scope>NUCLEOTIDE SEQUENCE [LARGE SCALE GENOMIC DNA]</scope>
    <source>
        <strain evidence="2">ATCC 27862</strain>
    </source>
</reference>
<dbReference type="AlphaFoldDB" id="A0A1T4KQF2"/>
<dbReference type="EMBL" id="FUXF01000004">
    <property type="protein sequence ID" value="SJZ44644.1"/>
    <property type="molecule type" value="Genomic_DNA"/>
</dbReference>
<sequence length="400" mass="47802">MKKFLNTNIYWKNILLDTKYTETIILNRCKLLDFNKDLNFSNKIKNEVFEFNHVDILNNELVRNKILVNFNDGEISWLNDLFFILCQENNINSNYDISKVTISNHLKNKLSLNYQQNESPLAFLIPPNNSIYTRNNYFVCDNYILNDISSIRNINIKNKIILGKYTDIKLLDVENETTTLVLILDNIEQLSSNSKSLQNKLIRKFKNSFSKLQNFKWYHLSDIYINGSHYYLYCLYVGDVYTLRFNQAMHYDELYKISNIKELNHFISDNSFVFILLNKQINSSIYNLLKINYHDYLMYIHLFNYFEYIVKANFSNLNKNQKVFIFDSLSVIHTVICYLYKIVNDNLKISLEQWFSYLKFNENIENKITLQTQLDNTDNYNFKNWKNIQAALSQIIKNIK</sequence>
<gene>
    <name evidence="1" type="ORF">SAMN02745154_00131</name>
</gene>
<protein>
    <submittedName>
        <fullName evidence="1">Uncharacterized protein</fullName>
    </submittedName>
</protein>